<dbReference type="Proteomes" id="UP000076874">
    <property type="component" value="Unassembled WGS sequence"/>
</dbReference>
<sequence>MFRFHKTLDIVTLFHKASSPASVRVATMLQQASAHASETATEDQASDHTAQSEHAPAARRDPFELNITEDPPTTDQLQTILEYVGTPAIPTVVRGAHTMTEALRAFRKDPNNFQRPLVVDWNNGKAVAGDKESEILKLLNESKSSS</sequence>
<evidence type="ECO:0000256" key="2">
    <source>
        <dbReference type="ARBA" id="ARBA00004173"/>
    </source>
</evidence>
<evidence type="ECO:0000256" key="6">
    <source>
        <dbReference type="ARBA" id="ARBA00023128"/>
    </source>
</evidence>
<dbReference type="Gene3D" id="3.40.30.10">
    <property type="entry name" value="Glutaredoxin"/>
    <property type="match status" value="1"/>
</dbReference>
<name>A0A167UKP3_9HYPO</name>
<keyword evidence="4" id="KW-0809">Transit peptide</keyword>
<dbReference type="Pfam" id="PF07955">
    <property type="entry name" value="DUF1687"/>
    <property type="match status" value="1"/>
</dbReference>
<accession>A0A167UKP3</accession>
<comment type="similarity">
    <text evidence="3">Belongs to the FMP46 family.</text>
</comment>
<evidence type="ECO:0000313" key="9">
    <source>
        <dbReference type="Proteomes" id="UP000076874"/>
    </source>
</evidence>
<feature type="region of interest" description="Disordered" evidence="7">
    <location>
        <begin position="34"/>
        <end position="74"/>
    </location>
</feature>
<keyword evidence="6" id="KW-0496">Mitochondrion</keyword>
<organism evidence="8 9">
    <name type="scientific">Niveomyces insectorum RCEF 264</name>
    <dbReference type="NCBI Taxonomy" id="1081102"/>
    <lineage>
        <taxon>Eukaryota</taxon>
        <taxon>Fungi</taxon>
        <taxon>Dikarya</taxon>
        <taxon>Ascomycota</taxon>
        <taxon>Pezizomycotina</taxon>
        <taxon>Sordariomycetes</taxon>
        <taxon>Hypocreomycetidae</taxon>
        <taxon>Hypocreales</taxon>
        <taxon>Cordycipitaceae</taxon>
        <taxon>Niveomyces</taxon>
    </lineage>
</organism>
<comment type="caution">
    <text evidence="8">The sequence shown here is derived from an EMBL/GenBank/DDBJ whole genome shotgun (WGS) entry which is preliminary data.</text>
</comment>
<dbReference type="GO" id="GO:0005739">
    <property type="term" value="C:mitochondrion"/>
    <property type="evidence" value="ECO:0007669"/>
    <property type="project" value="UniProtKB-SubCell"/>
</dbReference>
<feature type="compositionally biased region" description="Polar residues" evidence="7">
    <location>
        <begin position="34"/>
        <end position="49"/>
    </location>
</feature>
<gene>
    <name evidence="8" type="ORF">SPI_04529</name>
</gene>
<dbReference type="PANTHER" id="PTHR28071">
    <property type="entry name" value="REDOX PROTEIN FMP46, MITOCHONDRIAL-RELATED"/>
    <property type="match status" value="1"/>
</dbReference>
<keyword evidence="9" id="KW-1185">Reference proteome</keyword>
<dbReference type="InterPro" id="IPR012882">
    <property type="entry name" value="Fmp46"/>
</dbReference>
<dbReference type="EMBL" id="AZHD01000007">
    <property type="protein sequence ID" value="OAA61670.1"/>
    <property type="molecule type" value="Genomic_DNA"/>
</dbReference>
<proteinExistence type="inferred from homology"/>
<dbReference type="GO" id="GO:0016491">
    <property type="term" value="F:oxidoreductase activity"/>
    <property type="evidence" value="ECO:0007669"/>
    <property type="project" value="UniProtKB-KW"/>
</dbReference>
<evidence type="ECO:0000256" key="3">
    <source>
        <dbReference type="ARBA" id="ARBA00009734"/>
    </source>
</evidence>
<evidence type="ECO:0000313" key="8">
    <source>
        <dbReference type="EMBL" id="OAA61670.1"/>
    </source>
</evidence>
<reference evidence="8 9" key="1">
    <citation type="journal article" date="2016" name="Genome Biol. Evol.">
        <title>Divergent and convergent evolution of fungal pathogenicity.</title>
        <authorList>
            <person name="Shang Y."/>
            <person name="Xiao G."/>
            <person name="Zheng P."/>
            <person name="Cen K."/>
            <person name="Zhan S."/>
            <person name="Wang C."/>
        </authorList>
    </citation>
    <scope>NUCLEOTIDE SEQUENCE [LARGE SCALE GENOMIC DNA]</scope>
    <source>
        <strain evidence="8 9">RCEF 264</strain>
    </source>
</reference>
<comment type="function">
    <text evidence="1">Putative mitochondrial redox protein which could be involved in the reduction of small toxic molecules.</text>
</comment>
<dbReference type="InterPro" id="IPR036249">
    <property type="entry name" value="Thioredoxin-like_sf"/>
</dbReference>
<protein>
    <submittedName>
        <fullName evidence="8">DUF1687 domain containing protein</fullName>
    </submittedName>
</protein>
<evidence type="ECO:0000256" key="5">
    <source>
        <dbReference type="ARBA" id="ARBA00023002"/>
    </source>
</evidence>
<keyword evidence="5" id="KW-0560">Oxidoreductase</keyword>
<dbReference type="PANTHER" id="PTHR28071:SF1">
    <property type="entry name" value="REDOX PROTEIN FMP46, MITOCHONDRIAL-RELATED"/>
    <property type="match status" value="1"/>
</dbReference>
<evidence type="ECO:0000256" key="7">
    <source>
        <dbReference type="SAM" id="MobiDB-lite"/>
    </source>
</evidence>
<dbReference type="AlphaFoldDB" id="A0A167UKP3"/>
<dbReference type="OrthoDB" id="59229at2759"/>
<comment type="subcellular location">
    <subcellularLocation>
        <location evidence="2">Mitochondrion</location>
    </subcellularLocation>
</comment>
<evidence type="ECO:0000256" key="1">
    <source>
        <dbReference type="ARBA" id="ARBA00002963"/>
    </source>
</evidence>
<dbReference type="SUPFAM" id="SSF52833">
    <property type="entry name" value="Thioredoxin-like"/>
    <property type="match status" value="1"/>
</dbReference>
<evidence type="ECO:0000256" key="4">
    <source>
        <dbReference type="ARBA" id="ARBA00022946"/>
    </source>
</evidence>